<feature type="transmembrane region" description="Helical" evidence="1">
    <location>
        <begin position="53"/>
        <end position="71"/>
    </location>
</feature>
<name>A0ABS6F7T7_9FIRM</name>
<accession>A0ABS6F7T7</accession>
<protein>
    <recommendedName>
        <fullName evidence="4">PrgI family protein</fullName>
    </recommendedName>
</protein>
<feature type="transmembrane region" description="Helical" evidence="1">
    <location>
        <begin position="27"/>
        <end position="47"/>
    </location>
</feature>
<evidence type="ECO:0000313" key="2">
    <source>
        <dbReference type="EMBL" id="MBU5626354.1"/>
    </source>
</evidence>
<dbReference type="RefSeq" id="WP_216522139.1">
    <property type="nucleotide sequence ID" value="NZ_JAHLQN010000001.1"/>
</dbReference>
<keyword evidence="1" id="KW-1133">Transmembrane helix</keyword>
<sequence length="101" mass="11650">MNYEVYHIPTNFTDAGRVMGLFELRNLVEAVLLTLPALYLCIAFLPLDLTPKIIVTLTIIVPLGGFGLIGISDDSMTRWLGSWWKWRRSRRIILFRGEVRK</sequence>
<organism evidence="2 3">
    <name type="scientific">Dysosmobacter acutus</name>
    <dbReference type="NCBI Taxonomy" id="2841504"/>
    <lineage>
        <taxon>Bacteria</taxon>
        <taxon>Bacillati</taxon>
        <taxon>Bacillota</taxon>
        <taxon>Clostridia</taxon>
        <taxon>Eubacteriales</taxon>
        <taxon>Oscillospiraceae</taxon>
        <taxon>Dysosmobacter</taxon>
    </lineage>
</organism>
<dbReference type="EMBL" id="JAHLQN010000001">
    <property type="protein sequence ID" value="MBU5626354.1"/>
    <property type="molecule type" value="Genomic_DNA"/>
</dbReference>
<keyword evidence="1" id="KW-0472">Membrane</keyword>
<evidence type="ECO:0000256" key="1">
    <source>
        <dbReference type="SAM" id="Phobius"/>
    </source>
</evidence>
<dbReference type="Proteomes" id="UP000787672">
    <property type="component" value="Unassembled WGS sequence"/>
</dbReference>
<keyword evidence="1" id="KW-0812">Transmembrane</keyword>
<gene>
    <name evidence="2" type="ORF">KQI82_05385</name>
</gene>
<evidence type="ECO:0000313" key="3">
    <source>
        <dbReference type="Proteomes" id="UP000787672"/>
    </source>
</evidence>
<proteinExistence type="predicted"/>
<reference evidence="2 3" key="1">
    <citation type="submission" date="2021-06" db="EMBL/GenBank/DDBJ databases">
        <authorList>
            <person name="Sun Q."/>
            <person name="Li D."/>
        </authorList>
    </citation>
    <scope>NUCLEOTIDE SEQUENCE [LARGE SCALE GENOMIC DNA]</scope>
    <source>
        <strain evidence="2 3">MSJ-2</strain>
    </source>
</reference>
<comment type="caution">
    <text evidence="2">The sequence shown here is derived from an EMBL/GenBank/DDBJ whole genome shotgun (WGS) entry which is preliminary data.</text>
</comment>
<evidence type="ECO:0008006" key="4">
    <source>
        <dbReference type="Google" id="ProtNLM"/>
    </source>
</evidence>
<keyword evidence="3" id="KW-1185">Reference proteome</keyword>